<dbReference type="InterPro" id="IPR013083">
    <property type="entry name" value="Znf_RING/FYVE/PHD"/>
</dbReference>
<keyword evidence="5" id="KW-1133">Transmembrane helix</keyword>
<feature type="region of interest" description="Disordered" evidence="4">
    <location>
        <begin position="1"/>
        <end position="60"/>
    </location>
</feature>
<dbReference type="Gene3D" id="3.30.40.10">
    <property type="entry name" value="Zinc/RING finger domain, C3HC4 (zinc finger)"/>
    <property type="match status" value="1"/>
</dbReference>
<dbReference type="AlphaFoldDB" id="A0AAE0HYQ0"/>
<dbReference type="EMBL" id="JAUEDM010000006">
    <property type="protein sequence ID" value="KAK3315322.1"/>
    <property type="molecule type" value="Genomic_DNA"/>
</dbReference>
<evidence type="ECO:0000256" key="1">
    <source>
        <dbReference type="ARBA" id="ARBA00022723"/>
    </source>
</evidence>
<dbReference type="GO" id="GO:0008270">
    <property type="term" value="F:zinc ion binding"/>
    <property type="evidence" value="ECO:0007669"/>
    <property type="project" value="UniProtKB-KW"/>
</dbReference>
<reference evidence="7" key="2">
    <citation type="submission" date="2023-06" db="EMBL/GenBank/DDBJ databases">
        <authorList>
            <consortium name="Lawrence Berkeley National Laboratory"/>
            <person name="Haridas S."/>
            <person name="Hensen N."/>
            <person name="Bonometti L."/>
            <person name="Westerberg I."/>
            <person name="Brannstrom I.O."/>
            <person name="Guillou S."/>
            <person name="Cros-Aarteil S."/>
            <person name="Calhoun S."/>
            <person name="Kuo A."/>
            <person name="Mondo S."/>
            <person name="Pangilinan J."/>
            <person name="Riley R."/>
            <person name="Labutti K."/>
            <person name="Andreopoulos B."/>
            <person name="Lipzen A."/>
            <person name="Chen C."/>
            <person name="Yanf M."/>
            <person name="Daum C."/>
            <person name="Ng V."/>
            <person name="Clum A."/>
            <person name="Steindorff A."/>
            <person name="Ohm R."/>
            <person name="Martin F."/>
            <person name="Silar P."/>
            <person name="Natvig D."/>
            <person name="Lalanne C."/>
            <person name="Gautier V."/>
            <person name="Ament-Velasquez S.L."/>
            <person name="Kruys A."/>
            <person name="Hutchinson M.I."/>
            <person name="Powell A.J."/>
            <person name="Barry K."/>
            <person name="Miller A.N."/>
            <person name="Grigoriev I.V."/>
            <person name="Debuchy R."/>
            <person name="Gladieux P."/>
            <person name="Thoren M.H."/>
            <person name="Johannesson H."/>
        </authorList>
    </citation>
    <scope>NUCLEOTIDE SEQUENCE</scope>
    <source>
        <strain evidence="7">CBS 118394</strain>
    </source>
</reference>
<reference evidence="7" key="1">
    <citation type="journal article" date="2023" name="Mol. Phylogenet. Evol.">
        <title>Genome-scale phylogeny and comparative genomics of the fungal order Sordariales.</title>
        <authorList>
            <person name="Hensen N."/>
            <person name="Bonometti L."/>
            <person name="Westerberg I."/>
            <person name="Brannstrom I.O."/>
            <person name="Guillou S."/>
            <person name="Cros-Aarteil S."/>
            <person name="Calhoun S."/>
            <person name="Haridas S."/>
            <person name="Kuo A."/>
            <person name="Mondo S."/>
            <person name="Pangilinan J."/>
            <person name="Riley R."/>
            <person name="LaButti K."/>
            <person name="Andreopoulos B."/>
            <person name="Lipzen A."/>
            <person name="Chen C."/>
            <person name="Yan M."/>
            <person name="Daum C."/>
            <person name="Ng V."/>
            <person name="Clum A."/>
            <person name="Steindorff A."/>
            <person name="Ohm R.A."/>
            <person name="Martin F."/>
            <person name="Silar P."/>
            <person name="Natvig D.O."/>
            <person name="Lalanne C."/>
            <person name="Gautier V."/>
            <person name="Ament-Velasquez S.L."/>
            <person name="Kruys A."/>
            <person name="Hutchinson M.I."/>
            <person name="Powell A.J."/>
            <person name="Barry K."/>
            <person name="Miller A.N."/>
            <person name="Grigoriev I.V."/>
            <person name="Debuchy R."/>
            <person name="Gladieux P."/>
            <person name="Hiltunen Thoren M."/>
            <person name="Johannesson H."/>
        </authorList>
    </citation>
    <scope>NUCLEOTIDE SEQUENCE</scope>
    <source>
        <strain evidence="7">CBS 118394</strain>
    </source>
</reference>
<dbReference type="CDD" id="cd16495">
    <property type="entry name" value="RING_CH-C4HC3_MARCH"/>
    <property type="match status" value="1"/>
</dbReference>
<proteinExistence type="predicted"/>
<evidence type="ECO:0000256" key="3">
    <source>
        <dbReference type="ARBA" id="ARBA00022833"/>
    </source>
</evidence>
<keyword evidence="3" id="KW-0862">Zinc</keyword>
<feature type="transmembrane region" description="Helical" evidence="5">
    <location>
        <begin position="164"/>
        <end position="185"/>
    </location>
</feature>
<dbReference type="SUPFAM" id="SSF57850">
    <property type="entry name" value="RING/U-box"/>
    <property type="match status" value="1"/>
</dbReference>
<organism evidence="7 8">
    <name type="scientific">Apodospora peruviana</name>
    <dbReference type="NCBI Taxonomy" id="516989"/>
    <lineage>
        <taxon>Eukaryota</taxon>
        <taxon>Fungi</taxon>
        <taxon>Dikarya</taxon>
        <taxon>Ascomycota</taxon>
        <taxon>Pezizomycotina</taxon>
        <taxon>Sordariomycetes</taxon>
        <taxon>Sordariomycetidae</taxon>
        <taxon>Sordariales</taxon>
        <taxon>Lasiosphaeriaceae</taxon>
        <taxon>Apodospora</taxon>
    </lineage>
</organism>
<feature type="region of interest" description="Disordered" evidence="4">
    <location>
        <begin position="306"/>
        <end position="334"/>
    </location>
</feature>
<gene>
    <name evidence="7" type="ORF">B0H66DRAFT_341457</name>
</gene>
<keyword evidence="8" id="KW-1185">Reference proteome</keyword>
<feature type="transmembrane region" description="Helical" evidence="5">
    <location>
        <begin position="230"/>
        <end position="251"/>
    </location>
</feature>
<evidence type="ECO:0000313" key="8">
    <source>
        <dbReference type="Proteomes" id="UP001283341"/>
    </source>
</evidence>
<sequence length="334" mass="37693">MDSIPTGAQWSWPSSMDPPDGDLGDNEPAPPPTPPHPQQDPDSTGAAPGPSAQSRPQRRRYYRPRTCRICLEEVFPKTDIDESLGGALFGSRARVRYVSDDPELGRLISPCKCKGSQKYVHEGCLQAWRLSQPLADRNFWQCPTCQFQYRMQRLRYGRWLSSKVLRAAITMSILLFTVFLLGFVADPIINLWVDPLGSVVEVLSDADGSYYPILDDDQPGGWWYHFAKGFMSLGLLGFLKTFFAMSPWHWFNVRAGVGGRRRGTGRDRMESINYVVVIVGVFTFLGATWKLVSHLTERALEKATEQVVDIQEDDDEDEDDEAGQPAINESRKDR</sequence>
<feature type="transmembrane region" description="Helical" evidence="5">
    <location>
        <begin position="272"/>
        <end position="292"/>
    </location>
</feature>
<evidence type="ECO:0000256" key="2">
    <source>
        <dbReference type="ARBA" id="ARBA00022771"/>
    </source>
</evidence>
<dbReference type="SMART" id="SM00744">
    <property type="entry name" value="RINGv"/>
    <property type="match status" value="1"/>
</dbReference>
<name>A0AAE0HYQ0_9PEZI</name>
<dbReference type="PROSITE" id="PS51292">
    <property type="entry name" value="ZF_RING_CH"/>
    <property type="match status" value="1"/>
</dbReference>
<protein>
    <recommendedName>
        <fullName evidence="6">RING-CH-type domain-containing protein</fullName>
    </recommendedName>
</protein>
<comment type="caution">
    <text evidence="7">The sequence shown here is derived from an EMBL/GenBank/DDBJ whole genome shotgun (WGS) entry which is preliminary data.</text>
</comment>
<keyword evidence="5" id="KW-0812">Transmembrane</keyword>
<keyword evidence="2" id="KW-0863">Zinc-finger</keyword>
<feature type="compositionally biased region" description="Pro residues" evidence="4">
    <location>
        <begin position="28"/>
        <end position="38"/>
    </location>
</feature>
<evidence type="ECO:0000313" key="7">
    <source>
        <dbReference type="EMBL" id="KAK3315322.1"/>
    </source>
</evidence>
<feature type="compositionally biased region" description="Polar residues" evidence="4">
    <location>
        <begin position="1"/>
        <end position="14"/>
    </location>
</feature>
<evidence type="ECO:0000256" key="4">
    <source>
        <dbReference type="SAM" id="MobiDB-lite"/>
    </source>
</evidence>
<feature type="domain" description="RING-CH-type" evidence="6">
    <location>
        <begin position="59"/>
        <end position="152"/>
    </location>
</feature>
<accession>A0AAE0HYQ0</accession>
<keyword evidence="1" id="KW-0479">Metal-binding</keyword>
<keyword evidence="5" id="KW-0472">Membrane</keyword>
<dbReference type="Proteomes" id="UP001283341">
    <property type="component" value="Unassembled WGS sequence"/>
</dbReference>
<dbReference type="PANTHER" id="PTHR46347">
    <property type="entry name" value="RING/FYVE/PHD ZINC FINGER SUPERFAMILY PROTEIN"/>
    <property type="match status" value="1"/>
</dbReference>
<evidence type="ECO:0000259" key="6">
    <source>
        <dbReference type="PROSITE" id="PS51292"/>
    </source>
</evidence>
<dbReference type="InterPro" id="IPR011016">
    <property type="entry name" value="Znf_RING-CH"/>
</dbReference>
<evidence type="ECO:0000256" key="5">
    <source>
        <dbReference type="SAM" id="Phobius"/>
    </source>
</evidence>
<dbReference type="PANTHER" id="PTHR46347:SF1">
    <property type="entry name" value="RING_FYVE_PHD ZINC FINGER SUPERFAMILY PROTEIN"/>
    <property type="match status" value="1"/>
</dbReference>
<feature type="compositionally biased region" description="Acidic residues" evidence="4">
    <location>
        <begin position="310"/>
        <end position="322"/>
    </location>
</feature>
<dbReference type="Pfam" id="PF12906">
    <property type="entry name" value="RINGv"/>
    <property type="match status" value="1"/>
</dbReference>